<evidence type="ECO:0000313" key="2">
    <source>
        <dbReference type="EMBL" id="HIH17150.1"/>
    </source>
</evidence>
<feature type="transmembrane region" description="Helical" evidence="1">
    <location>
        <begin position="53"/>
        <end position="69"/>
    </location>
</feature>
<accession>A0A7J4JJV9</accession>
<feature type="transmembrane region" description="Helical" evidence="1">
    <location>
        <begin position="24"/>
        <end position="41"/>
    </location>
</feature>
<name>A0A7J4JJV9_9ARCH</name>
<reference evidence="3" key="2">
    <citation type="submission" date="2021-03" db="EMBL/GenBank/DDBJ databases">
        <authorList>
            <person name="Jaffe A."/>
        </authorList>
    </citation>
    <scope>NUCLEOTIDE SEQUENCE</scope>
    <source>
        <strain evidence="3">RIFCSPLOWO2_01_FULL_58_19</strain>
    </source>
</reference>
<keyword evidence="1" id="KW-0472">Membrane</keyword>
<reference evidence="3" key="3">
    <citation type="submission" date="2021-05" db="EMBL/GenBank/DDBJ databases">
        <title>Protein family content uncovers lineage relationships and bacterial pathway maintenance mechanisms in DPANN archaea.</title>
        <authorList>
            <person name="Castelle C.J."/>
            <person name="Meheust R."/>
            <person name="Jaffe A.L."/>
            <person name="Seitz K."/>
            <person name="Gong X."/>
            <person name="Baker B.J."/>
            <person name="Banfield J.F."/>
        </authorList>
    </citation>
    <scope>NUCLEOTIDE SEQUENCE</scope>
    <source>
        <strain evidence="3">RIFCSPLOWO2_01_FULL_58_19</strain>
    </source>
</reference>
<evidence type="ECO:0000313" key="4">
    <source>
        <dbReference type="Proteomes" id="UP000564964"/>
    </source>
</evidence>
<proteinExistence type="predicted"/>
<gene>
    <name evidence="2" type="ORF">HA252_07135</name>
    <name evidence="3" type="ORF">J4203_07770</name>
</gene>
<protein>
    <submittedName>
        <fullName evidence="2">Uncharacterized protein</fullName>
    </submittedName>
</protein>
<sequence length="106" mass="11954">MPESIVHPWDALREVSDVAAQNDAFTRFLVLLLSAAILFIAVKAYQKNKSERLKFVTLAFALFAVKWGLKVLDLFVSPGNFFNDASENVFELLILGSLFTALFRKE</sequence>
<keyword evidence="1" id="KW-0812">Transmembrane</keyword>
<dbReference type="AlphaFoldDB" id="A0A7J4JJV9"/>
<evidence type="ECO:0000256" key="1">
    <source>
        <dbReference type="SAM" id="Phobius"/>
    </source>
</evidence>
<keyword evidence="1" id="KW-1133">Transmembrane helix</keyword>
<comment type="caution">
    <text evidence="2">The sequence shown here is derived from an EMBL/GenBank/DDBJ whole genome shotgun (WGS) entry which is preliminary data.</text>
</comment>
<dbReference type="Proteomes" id="UP000564964">
    <property type="component" value="Unassembled WGS sequence"/>
</dbReference>
<dbReference type="EMBL" id="DUGH01000171">
    <property type="protein sequence ID" value="HIH17150.1"/>
    <property type="molecule type" value="Genomic_DNA"/>
</dbReference>
<reference evidence="2" key="1">
    <citation type="journal article" date="2020" name="bioRxiv">
        <title>A rank-normalized archaeal taxonomy based on genome phylogeny resolves widespread incomplete and uneven classifications.</title>
        <authorList>
            <person name="Rinke C."/>
            <person name="Chuvochina M."/>
            <person name="Mussig A.J."/>
            <person name="Chaumeil P.-A."/>
            <person name="Waite D.W."/>
            <person name="Whitman W.B."/>
            <person name="Parks D.H."/>
            <person name="Hugenholtz P."/>
        </authorList>
    </citation>
    <scope>NUCLEOTIDE SEQUENCE</scope>
    <source>
        <strain evidence="2">UBA10219</strain>
    </source>
</reference>
<dbReference type="EMBL" id="JAGVWE010000007">
    <property type="protein sequence ID" value="MBS3063734.1"/>
    <property type="molecule type" value="Genomic_DNA"/>
</dbReference>
<dbReference type="Proteomes" id="UP000678237">
    <property type="component" value="Unassembled WGS sequence"/>
</dbReference>
<evidence type="ECO:0000313" key="3">
    <source>
        <dbReference type="EMBL" id="MBS3063734.1"/>
    </source>
</evidence>
<organism evidence="2 4">
    <name type="scientific">Candidatus Iainarchaeum sp</name>
    <dbReference type="NCBI Taxonomy" id="3101447"/>
    <lineage>
        <taxon>Archaea</taxon>
        <taxon>Candidatus Iainarchaeota</taxon>
        <taxon>Candidatus Iainarchaeia</taxon>
        <taxon>Candidatus Iainarchaeales</taxon>
        <taxon>Candidatus Iainarchaeaceae</taxon>
        <taxon>Candidatus Iainarchaeum</taxon>
    </lineage>
</organism>